<protein>
    <submittedName>
        <fullName evidence="1">Uncharacterized protein</fullName>
    </submittedName>
</protein>
<proteinExistence type="predicted"/>
<reference evidence="1" key="1">
    <citation type="journal article" date="2015" name="Nature">
        <title>Complex archaea that bridge the gap between prokaryotes and eukaryotes.</title>
        <authorList>
            <person name="Spang A."/>
            <person name="Saw J.H."/>
            <person name="Jorgensen S.L."/>
            <person name="Zaremba-Niedzwiedzka K."/>
            <person name="Martijn J."/>
            <person name="Lind A.E."/>
            <person name="van Eijk R."/>
            <person name="Schleper C."/>
            <person name="Guy L."/>
            <person name="Ettema T.J."/>
        </authorList>
    </citation>
    <scope>NUCLEOTIDE SEQUENCE</scope>
</reference>
<comment type="caution">
    <text evidence="1">The sequence shown here is derived from an EMBL/GenBank/DDBJ whole genome shotgun (WGS) entry which is preliminary data.</text>
</comment>
<evidence type="ECO:0000313" key="1">
    <source>
        <dbReference type="EMBL" id="KKL27048.1"/>
    </source>
</evidence>
<sequence length="93" mass="10215">MSEEKLSNEEFVTKAIVSLRKGGYKGIHTVYSGFNEAFKDYYEGSNPVDATNALAKEGKIVIRPVRGGVMLYLPEDAPTQTQTAKDALEKMGL</sequence>
<accession>A0A0F9ET82</accession>
<dbReference type="EMBL" id="LAZR01035616">
    <property type="protein sequence ID" value="KKL27048.1"/>
    <property type="molecule type" value="Genomic_DNA"/>
</dbReference>
<name>A0A0F9ET82_9ZZZZ</name>
<dbReference type="AlphaFoldDB" id="A0A0F9ET82"/>
<gene>
    <name evidence="1" type="ORF">LCGC14_2389060</name>
</gene>
<organism evidence="1">
    <name type="scientific">marine sediment metagenome</name>
    <dbReference type="NCBI Taxonomy" id="412755"/>
    <lineage>
        <taxon>unclassified sequences</taxon>
        <taxon>metagenomes</taxon>
        <taxon>ecological metagenomes</taxon>
    </lineage>
</organism>